<dbReference type="EMBL" id="GBXM01095649">
    <property type="protein sequence ID" value="JAH12928.1"/>
    <property type="molecule type" value="Transcribed_RNA"/>
</dbReference>
<protein>
    <submittedName>
        <fullName evidence="1">Uncharacterized protein</fullName>
    </submittedName>
</protein>
<reference evidence="1" key="1">
    <citation type="submission" date="2014-11" db="EMBL/GenBank/DDBJ databases">
        <authorList>
            <person name="Amaro Gonzalez C."/>
        </authorList>
    </citation>
    <scope>NUCLEOTIDE SEQUENCE</scope>
</reference>
<reference evidence="1" key="2">
    <citation type="journal article" date="2015" name="Fish Shellfish Immunol.">
        <title>Early steps in the European eel (Anguilla anguilla)-Vibrio vulnificus interaction in the gills: Role of the RtxA13 toxin.</title>
        <authorList>
            <person name="Callol A."/>
            <person name="Pajuelo D."/>
            <person name="Ebbesson L."/>
            <person name="Teles M."/>
            <person name="MacKenzie S."/>
            <person name="Amaro C."/>
        </authorList>
    </citation>
    <scope>NUCLEOTIDE SEQUENCE</scope>
</reference>
<evidence type="ECO:0000313" key="1">
    <source>
        <dbReference type="EMBL" id="JAH12928.1"/>
    </source>
</evidence>
<organism evidence="1">
    <name type="scientific">Anguilla anguilla</name>
    <name type="common">European freshwater eel</name>
    <name type="synonym">Muraena anguilla</name>
    <dbReference type="NCBI Taxonomy" id="7936"/>
    <lineage>
        <taxon>Eukaryota</taxon>
        <taxon>Metazoa</taxon>
        <taxon>Chordata</taxon>
        <taxon>Craniata</taxon>
        <taxon>Vertebrata</taxon>
        <taxon>Euteleostomi</taxon>
        <taxon>Actinopterygii</taxon>
        <taxon>Neopterygii</taxon>
        <taxon>Teleostei</taxon>
        <taxon>Anguilliformes</taxon>
        <taxon>Anguillidae</taxon>
        <taxon>Anguilla</taxon>
    </lineage>
</organism>
<proteinExistence type="predicted"/>
<name>A0A0E9QA07_ANGAN</name>
<accession>A0A0E9QA07</accession>
<sequence length="15" mass="1594">MSYRLILSVSPSALG</sequence>